<keyword evidence="1" id="KW-0732">Signal</keyword>
<evidence type="ECO:0000313" key="2">
    <source>
        <dbReference type="EMBL" id="MBP2295526.1"/>
    </source>
</evidence>
<dbReference type="RefSeq" id="WP_209770050.1">
    <property type="nucleotide sequence ID" value="NZ_JAGINP010000022.1"/>
</dbReference>
<feature type="signal peptide" evidence="1">
    <location>
        <begin position="1"/>
        <end position="25"/>
    </location>
</feature>
<name>A0ABS4SSI2_9PROT</name>
<evidence type="ECO:0000256" key="1">
    <source>
        <dbReference type="SAM" id="SignalP"/>
    </source>
</evidence>
<organism evidence="2 3">
    <name type="scientific">Azospirillum rugosum</name>
    <dbReference type="NCBI Taxonomy" id="416170"/>
    <lineage>
        <taxon>Bacteria</taxon>
        <taxon>Pseudomonadati</taxon>
        <taxon>Pseudomonadota</taxon>
        <taxon>Alphaproteobacteria</taxon>
        <taxon>Rhodospirillales</taxon>
        <taxon>Azospirillaceae</taxon>
        <taxon>Azospirillum</taxon>
    </lineage>
</organism>
<feature type="chain" id="PRO_5045363843" evidence="1">
    <location>
        <begin position="26"/>
        <end position="163"/>
    </location>
</feature>
<accession>A0ABS4SSI2</accession>
<protein>
    <submittedName>
        <fullName evidence="2">Uncharacterized protein</fullName>
    </submittedName>
</protein>
<evidence type="ECO:0000313" key="3">
    <source>
        <dbReference type="Proteomes" id="UP000781958"/>
    </source>
</evidence>
<gene>
    <name evidence="2" type="ORF">J2851_005336</name>
</gene>
<reference evidence="2 3" key="1">
    <citation type="submission" date="2021-03" db="EMBL/GenBank/DDBJ databases">
        <title>Genomic Encyclopedia of Type Strains, Phase III (KMG-III): the genomes of soil and plant-associated and newly described type strains.</title>
        <authorList>
            <person name="Whitman W."/>
        </authorList>
    </citation>
    <scope>NUCLEOTIDE SEQUENCE [LARGE SCALE GENOMIC DNA]</scope>
    <source>
        <strain evidence="2 3">IMMIB AFH-6</strain>
    </source>
</reference>
<dbReference type="PROSITE" id="PS51257">
    <property type="entry name" value="PROKAR_LIPOPROTEIN"/>
    <property type="match status" value="1"/>
</dbReference>
<dbReference type="EMBL" id="JAGINP010000022">
    <property type="protein sequence ID" value="MBP2295526.1"/>
    <property type="molecule type" value="Genomic_DNA"/>
</dbReference>
<comment type="caution">
    <text evidence="2">The sequence shown here is derived from an EMBL/GenBank/DDBJ whole genome shotgun (WGS) entry which is preliminary data.</text>
</comment>
<sequence length="163" mass="17325">MFRHRSLIRLSLTLPALLALTTACADPGADAALAAQSALVGMPKGTLMSCAGVPQRETASGGLEFLTYQAGSVSYYAPPPPIGYPWGAPGWRRRALDYDPWDYYPPVPGDVVDRRCEATFTLDGGVVQRLVYRASSQGACAAIVQNCLALVPQRTISRGAPQG</sequence>
<dbReference type="Proteomes" id="UP000781958">
    <property type="component" value="Unassembled WGS sequence"/>
</dbReference>
<proteinExistence type="predicted"/>
<keyword evidence="3" id="KW-1185">Reference proteome</keyword>